<comment type="catalytic activity">
    <reaction evidence="20">
        <text>ATP + (deoxyribonucleotide)n-3'-hydroxyl + 5'-phospho-(deoxyribonucleotide)m = (deoxyribonucleotide)n+m + AMP + diphosphate.</text>
        <dbReference type="EC" id="6.5.1.1"/>
    </reaction>
</comment>
<dbReference type="GO" id="GO:0046872">
    <property type="term" value="F:metal ion binding"/>
    <property type="evidence" value="ECO:0007669"/>
    <property type="project" value="UniProtKB-KW"/>
</dbReference>
<evidence type="ECO:0000256" key="18">
    <source>
        <dbReference type="ARBA" id="ARBA00023268"/>
    </source>
</evidence>
<evidence type="ECO:0000256" key="20">
    <source>
        <dbReference type="ARBA" id="ARBA00034003"/>
    </source>
</evidence>
<evidence type="ECO:0000313" key="23">
    <source>
        <dbReference type="EMBL" id="MBB6470266.1"/>
    </source>
</evidence>
<evidence type="ECO:0000256" key="9">
    <source>
        <dbReference type="ARBA" id="ARBA00022763"/>
    </source>
</evidence>
<evidence type="ECO:0000256" key="19">
    <source>
        <dbReference type="ARBA" id="ARBA00029943"/>
    </source>
</evidence>
<dbReference type="GO" id="GO:0006281">
    <property type="term" value="P:DNA repair"/>
    <property type="evidence" value="ECO:0007669"/>
    <property type="project" value="UniProtKB-KW"/>
</dbReference>
<feature type="region of interest" description="Disordered" evidence="21">
    <location>
        <begin position="1"/>
        <end position="28"/>
    </location>
</feature>
<dbReference type="EC" id="6.5.1.1" evidence="2"/>
<dbReference type="Pfam" id="PF01068">
    <property type="entry name" value="DNA_ligase_A_M"/>
    <property type="match status" value="1"/>
</dbReference>
<evidence type="ECO:0000256" key="1">
    <source>
        <dbReference type="ARBA" id="ARBA00001936"/>
    </source>
</evidence>
<dbReference type="InterPro" id="IPR014143">
    <property type="entry name" value="NHEJ_ligase_prk"/>
</dbReference>
<protein>
    <recommendedName>
        <fullName evidence="2">DNA ligase (ATP)</fullName>
        <ecNumber evidence="2">6.5.1.1</ecNumber>
    </recommendedName>
    <alternativeName>
        <fullName evidence="19">NHEJ DNA polymerase</fullName>
    </alternativeName>
</protein>
<comment type="cofactor">
    <cofactor evidence="1">
        <name>Mn(2+)</name>
        <dbReference type="ChEBI" id="CHEBI:29035"/>
    </cofactor>
</comment>
<sequence length="845" mass="92205">MALDTYRKKRNFKATPEPRGRKARNSGHSFVVQKHDASRLHYDFRLELDGVLLSWAVTKGPSLVPGERRLAVHVEDHPLEYGGFEGTIPKGEYGGGTVLLWDRGTWAPAGDARRGLVKGRLDFELHGQKLSGRWHLVRMSGKPREKRENWLLIKGDDEVARSEADPDILDERPESVATGRDIADIATEALGWSSKTGKIEKKRASGRTPTGGTAPDKASPKLAALDGAKKASLLDFAPPSLATLMASAPSGNKWLHEIKFDGYRLLARVEAGKVRLLTRSGLDWTQKFGNKLISTFSTLPAHTALIDGELVVEAGNGASDFSALQADLSAGRTERFVYYAFDLLHLDGYDLRGASLLSRKGLLEKLIDGQTDMVRYSSHFEEDGDLVLRHACRLSLEGVVSKLKDAPYRGGRTRNWIKSKCSARQEFVVAGYVPSTTSSKAIGSLVLGAHMGGELKHVGRVGTGYTAAMASSLFKQLERIRIPSSPFAQRLSADEARQVRFVRPDLVAEVEFRAWTADGILRHASFRGLREDKPAADIVLERPKAVSEPKSPQRTVKLTHPDRLYWPDQGVTKEGLADYYAEIWRHIAPFVVGRPLALLRCPTGITGEKFFQKHAWKGINPNIVLVHDPKGPPGEQLISIRDLDGLMGLVQSAVLEIHPWGSTVADWERPDMIIMDLDPGDDVAWSTIVAAAEETKSRLETAGLTSFVKTSGGKGLHVVAPLKPKAGWPAVKAFTKGIADAMAADSPDRYVATISKAKRKGKILIDYLRNQRGATAVAAFSTRARPGAAVSMPLGWTELDSTIGSAYFTVDNTPIRLASLAADPWADFRAAAVPLKASARGKAAS</sequence>
<keyword evidence="14" id="KW-0238">DNA-binding</keyword>
<dbReference type="GO" id="GO:0003677">
    <property type="term" value="F:DNA binding"/>
    <property type="evidence" value="ECO:0007669"/>
    <property type="project" value="UniProtKB-KW"/>
</dbReference>
<dbReference type="SUPFAM" id="SSF50249">
    <property type="entry name" value="Nucleic acid-binding proteins"/>
    <property type="match status" value="1"/>
</dbReference>
<evidence type="ECO:0000313" key="24">
    <source>
        <dbReference type="Proteomes" id="UP000532373"/>
    </source>
</evidence>
<comment type="caution">
    <text evidence="23">The sequence shown here is derived from an EMBL/GenBank/DDBJ whole genome shotgun (WGS) entry which is preliminary data.</text>
</comment>
<evidence type="ECO:0000256" key="2">
    <source>
        <dbReference type="ARBA" id="ARBA00012727"/>
    </source>
</evidence>
<accession>A0A8E1WJM3</accession>
<dbReference type="Pfam" id="PF21686">
    <property type="entry name" value="LigD_Prim-Pol"/>
    <property type="match status" value="1"/>
</dbReference>
<keyword evidence="8" id="KW-0547">Nucleotide-binding</keyword>
<dbReference type="InterPro" id="IPR014144">
    <property type="entry name" value="LigD_PE_domain"/>
</dbReference>
<evidence type="ECO:0000256" key="17">
    <source>
        <dbReference type="ARBA" id="ARBA00023211"/>
    </source>
</evidence>
<dbReference type="GO" id="GO:0006310">
    <property type="term" value="P:DNA recombination"/>
    <property type="evidence" value="ECO:0007669"/>
    <property type="project" value="UniProtKB-KW"/>
</dbReference>
<gene>
    <name evidence="23" type="ORF">HNQ96_006163</name>
</gene>
<dbReference type="GO" id="GO:0004527">
    <property type="term" value="F:exonuclease activity"/>
    <property type="evidence" value="ECO:0007669"/>
    <property type="project" value="UniProtKB-KW"/>
</dbReference>
<reference evidence="23 24" key="1">
    <citation type="submission" date="2020-08" db="EMBL/GenBank/DDBJ databases">
        <title>Genomic Encyclopedia of Type Strains, Phase IV (KMG-IV): sequencing the most valuable type-strain genomes for metagenomic binning, comparative biology and taxonomic classification.</title>
        <authorList>
            <person name="Goeker M."/>
        </authorList>
    </citation>
    <scope>NUCLEOTIDE SEQUENCE [LARGE SCALE GENOMIC DNA]</scope>
    <source>
        <strain evidence="23 24">DSM 17454</strain>
    </source>
</reference>
<dbReference type="Pfam" id="PF13298">
    <property type="entry name" value="LigD_N"/>
    <property type="match status" value="1"/>
</dbReference>
<dbReference type="RefSeq" id="WP_184774349.1">
    <property type="nucleotide sequence ID" value="NZ_JACHGI010000026.1"/>
</dbReference>
<feature type="domain" description="ATP-dependent DNA ligase family profile" evidence="22">
    <location>
        <begin position="329"/>
        <end position="454"/>
    </location>
</feature>
<dbReference type="NCBIfam" id="TIGR02778">
    <property type="entry name" value="ligD_pol"/>
    <property type="match status" value="1"/>
</dbReference>
<dbReference type="PANTHER" id="PTHR42705:SF2">
    <property type="entry name" value="BIFUNCTIONAL NON-HOMOLOGOUS END JOINING PROTEIN LIGD"/>
    <property type="match status" value="1"/>
</dbReference>
<evidence type="ECO:0000256" key="4">
    <source>
        <dbReference type="ARBA" id="ARBA00022679"/>
    </source>
</evidence>
<dbReference type="InterPro" id="IPR014146">
    <property type="entry name" value="LigD_ligase_dom"/>
</dbReference>
<evidence type="ECO:0000259" key="22">
    <source>
        <dbReference type="PROSITE" id="PS50160"/>
    </source>
</evidence>
<keyword evidence="17" id="KW-0464">Manganese</keyword>
<dbReference type="Pfam" id="PF04679">
    <property type="entry name" value="DNA_ligase_A_C"/>
    <property type="match status" value="1"/>
</dbReference>
<proteinExistence type="predicted"/>
<dbReference type="NCBIfam" id="TIGR02779">
    <property type="entry name" value="NHEJ_ligase_lig"/>
    <property type="match status" value="1"/>
</dbReference>
<keyword evidence="4" id="KW-0808">Transferase</keyword>
<organism evidence="23 24">
    <name type="scientific">Aminobacter carboxidus</name>
    <dbReference type="NCBI Taxonomy" id="376165"/>
    <lineage>
        <taxon>Bacteria</taxon>
        <taxon>Pseudomonadati</taxon>
        <taxon>Pseudomonadota</taxon>
        <taxon>Alphaproteobacteria</taxon>
        <taxon>Hyphomicrobiales</taxon>
        <taxon>Phyllobacteriaceae</taxon>
        <taxon>Aminobacter</taxon>
    </lineage>
</organism>
<feature type="region of interest" description="Disordered" evidence="21">
    <location>
        <begin position="196"/>
        <end position="220"/>
    </location>
</feature>
<dbReference type="InterPro" id="IPR014145">
    <property type="entry name" value="LigD_pol_dom"/>
</dbReference>
<keyword evidence="6" id="KW-0540">Nuclease</keyword>
<dbReference type="NCBIfam" id="TIGR02776">
    <property type="entry name" value="NHEJ_ligase_prk"/>
    <property type="match status" value="1"/>
</dbReference>
<evidence type="ECO:0000256" key="11">
    <source>
        <dbReference type="ARBA" id="ARBA00022839"/>
    </source>
</evidence>
<dbReference type="AlphaFoldDB" id="A0A8E1WJM3"/>
<dbReference type="GO" id="GO:0005524">
    <property type="term" value="F:ATP binding"/>
    <property type="evidence" value="ECO:0007669"/>
    <property type="project" value="UniProtKB-KW"/>
</dbReference>
<dbReference type="GO" id="GO:0003887">
    <property type="term" value="F:DNA-directed DNA polymerase activity"/>
    <property type="evidence" value="ECO:0007669"/>
    <property type="project" value="UniProtKB-KW"/>
</dbReference>
<name>A0A8E1WJM3_9HYPH</name>
<keyword evidence="16" id="KW-0234">DNA repair</keyword>
<dbReference type="InterPro" id="IPR012310">
    <property type="entry name" value="DNA_ligase_ATP-dep_cent"/>
</dbReference>
<dbReference type="CDD" id="cd07906">
    <property type="entry name" value="Adenylation_DNA_ligase_LigD_LigC"/>
    <property type="match status" value="1"/>
</dbReference>
<keyword evidence="12" id="KW-0067">ATP-binding</keyword>
<evidence type="ECO:0000256" key="5">
    <source>
        <dbReference type="ARBA" id="ARBA00022695"/>
    </source>
</evidence>
<evidence type="ECO:0000256" key="3">
    <source>
        <dbReference type="ARBA" id="ARBA00022598"/>
    </source>
</evidence>
<keyword evidence="13" id="KW-0239">DNA-directed DNA polymerase</keyword>
<evidence type="ECO:0000256" key="16">
    <source>
        <dbReference type="ARBA" id="ARBA00023204"/>
    </source>
</evidence>
<keyword evidence="15" id="KW-0233">DNA recombination</keyword>
<dbReference type="Gene3D" id="3.90.920.10">
    <property type="entry name" value="DNA primase, PRIM domain"/>
    <property type="match status" value="1"/>
</dbReference>
<dbReference type="NCBIfam" id="TIGR02777">
    <property type="entry name" value="LigD_PE_dom"/>
    <property type="match status" value="1"/>
</dbReference>
<keyword evidence="18" id="KW-0511">Multifunctional enzyme</keyword>
<keyword evidence="3 23" id="KW-0436">Ligase</keyword>
<evidence type="ECO:0000256" key="14">
    <source>
        <dbReference type="ARBA" id="ARBA00023125"/>
    </source>
</evidence>
<dbReference type="CDD" id="cd07971">
    <property type="entry name" value="OBF_DNA_ligase_LigD"/>
    <property type="match status" value="1"/>
</dbReference>
<evidence type="ECO:0000256" key="13">
    <source>
        <dbReference type="ARBA" id="ARBA00022932"/>
    </source>
</evidence>
<evidence type="ECO:0000256" key="15">
    <source>
        <dbReference type="ARBA" id="ARBA00023172"/>
    </source>
</evidence>
<dbReference type="Proteomes" id="UP000532373">
    <property type="component" value="Unassembled WGS sequence"/>
</dbReference>
<dbReference type="GO" id="GO:0003910">
    <property type="term" value="F:DNA ligase (ATP) activity"/>
    <property type="evidence" value="ECO:0007669"/>
    <property type="project" value="UniProtKB-EC"/>
</dbReference>
<dbReference type="InterPro" id="IPR033651">
    <property type="entry name" value="PaeLigD_Pol-like"/>
</dbReference>
<dbReference type="InterPro" id="IPR052171">
    <property type="entry name" value="NHEJ_LigD"/>
</dbReference>
<dbReference type="EMBL" id="JACHGI010000026">
    <property type="protein sequence ID" value="MBB6470266.1"/>
    <property type="molecule type" value="Genomic_DNA"/>
</dbReference>
<evidence type="ECO:0000256" key="12">
    <source>
        <dbReference type="ARBA" id="ARBA00022840"/>
    </source>
</evidence>
<dbReference type="PROSITE" id="PS50160">
    <property type="entry name" value="DNA_LIGASE_A3"/>
    <property type="match status" value="1"/>
</dbReference>
<keyword evidence="7" id="KW-0479">Metal-binding</keyword>
<dbReference type="SUPFAM" id="SSF56091">
    <property type="entry name" value="DNA ligase/mRNA capping enzyme, catalytic domain"/>
    <property type="match status" value="1"/>
</dbReference>
<dbReference type="CDD" id="cd04862">
    <property type="entry name" value="PaeLigD_Pol_like"/>
    <property type="match status" value="1"/>
</dbReference>
<evidence type="ECO:0000256" key="10">
    <source>
        <dbReference type="ARBA" id="ARBA00022801"/>
    </source>
</evidence>
<dbReference type="PANTHER" id="PTHR42705">
    <property type="entry name" value="BIFUNCTIONAL NON-HOMOLOGOUS END JOINING PROTEIN LIGD"/>
    <property type="match status" value="1"/>
</dbReference>
<dbReference type="Gene3D" id="3.30.1490.70">
    <property type="match status" value="1"/>
</dbReference>
<keyword evidence="11" id="KW-0269">Exonuclease</keyword>
<evidence type="ECO:0000256" key="6">
    <source>
        <dbReference type="ARBA" id="ARBA00022722"/>
    </source>
</evidence>
<keyword evidence="9" id="KW-0227">DNA damage</keyword>
<dbReference type="InterPro" id="IPR012340">
    <property type="entry name" value="NA-bd_OB-fold"/>
</dbReference>
<dbReference type="NCBIfam" id="NF004628">
    <property type="entry name" value="PRK05972.1"/>
    <property type="match status" value="1"/>
</dbReference>
<evidence type="ECO:0000256" key="8">
    <source>
        <dbReference type="ARBA" id="ARBA00022741"/>
    </source>
</evidence>
<keyword evidence="10" id="KW-0378">Hydrolase</keyword>
<evidence type="ECO:0000256" key="21">
    <source>
        <dbReference type="SAM" id="MobiDB-lite"/>
    </source>
</evidence>
<dbReference type="InterPro" id="IPR012309">
    <property type="entry name" value="DNA_ligase_ATP-dep_C"/>
</dbReference>
<keyword evidence="5" id="KW-0548">Nucleotidyltransferase</keyword>
<evidence type="ECO:0000256" key="7">
    <source>
        <dbReference type="ARBA" id="ARBA00022723"/>
    </source>
</evidence>
<dbReference type="Gene3D" id="2.40.50.140">
    <property type="entry name" value="Nucleic acid-binding proteins"/>
    <property type="match status" value="1"/>
</dbReference>
<dbReference type="Gene3D" id="3.30.470.30">
    <property type="entry name" value="DNA ligase/mRNA capping enzyme"/>
    <property type="match status" value="1"/>
</dbReference>